<dbReference type="InterPro" id="IPR036397">
    <property type="entry name" value="RNaseH_sf"/>
</dbReference>
<dbReference type="GO" id="GO:0003676">
    <property type="term" value="F:nucleic acid binding"/>
    <property type="evidence" value="ECO:0007669"/>
    <property type="project" value="InterPro"/>
</dbReference>
<dbReference type="STRING" id="178035.A0A154PLK6"/>
<evidence type="ECO:0000313" key="1">
    <source>
        <dbReference type="EMBL" id="KZC12761.1"/>
    </source>
</evidence>
<keyword evidence="1" id="KW-0489">Methyltransferase</keyword>
<name>A0A154PLK6_DUFNO</name>
<dbReference type="AlphaFoldDB" id="A0A154PLK6"/>
<gene>
    <name evidence="1" type="ORF">WN55_04282</name>
</gene>
<organism evidence="1 2">
    <name type="scientific">Dufourea novaeangliae</name>
    <name type="common">Sweat bee</name>
    <dbReference type="NCBI Taxonomy" id="178035"/>
    <lineage>
        <taxon>Eukaryota</taxon>
        <taxon>Metazoa</taxon>
        <taxon>Ecdysozoa</taxon>
        <taxon>Arthropoda</taxon>
        <taxon>Hexapoda</taxon>
        <taxon>Insecta</taxon>
        <taxon>Pterygota</taxon>
        <taxon>Neoptera</taxon>
        <taxon>Endopterygota</taxon>
        <taxon>Hymenoptera</taxon>
        <taxon>Apocrita</taxon>
        <taxon>Aculeata</taxon>
        <taxon>Apoidea</taxon>
        <taxon>Anthophila</taxon>
        <taxon>Halictidae</taxon>
        <taxon>Rophitinae</taxon>
        <taxon>Dufourea</taxon>
    </lineage>
</organism>
<dbReference type="Gene3D" id="3.30.420.10">
    <property type="entry name" value="Ribonuclease H-like superfamily/Ribonuclease H"/>
    <property type="match status" value="1"/>
</dbReference>
<keyword evidence="1" id="KW-0808">Transferase</keyword>
<dbReference type="GO" id="GO:0008168">
    <property type="term" value="F:methyltransferase activity"/>
    <property type="evidence" value="ECO:0007669"/>
    <property type="project" value="UniProtKB-KW"/>
</dbReference>
<dbReference type="Proteomes" id="UP000076502">
    <property type="component" value="Unassembled WGS sequence"/>
</dbReference>
<reference evidence="1 2" key="1">
    <citation type="submission" date="2015-07" db="EMBL/GenBank/DDBJ databases">
        <title>The genome of Dufourea novaeangliae.</title>
        <authorList>
            <person name="Pan H."/>
            <person name="Kapheim K."/>
        </authorList>
    </citation>
    <scope>NUCLEOTIDE SEQUENCE [LARGE SCALE GENOMIC DNA]</scope>
    <source>
        <strain evidence="1">0120121106</strain>
        <tissue evidence="1">Whole body</tissue>
    </source>
</reference>
<sequence>ELGRSTVPHPSYSLDIAPSDYYLFRAFKRHLVGKKFDNCATLKKCIGDFFCIPMQARSFWEKGIQNLRRRWLNGIDNDGDYIVE</sequence>
<dbReference type="PANTHER" id="PTHR46060:SF1">
    <property type="entry name" value="MARINER MOS1 TRANSPOSASE-LIKE PROTEIN"/>
    <property type="match status" value="1"/>
</dbReference>
<protein>
    <submittedName>
        <fullName evidence="1">Histone-lysine N-methyltransferase SETMAR</fullName>
    </submittedName>
</protein>
<dbReference type="OrthoDB" id="6622399at2759"/>
<dbReference type="EMBL" id="KQ434973">
    <property type="protein sequence ID" value="KZC12761.1"/>
    <property type="molecule type" value="Genomic_DNA"/>
</dbReference>
<dbReference type="InterPro" id="IPR052709">
    <property type="entry name" value="Transposase-MT_Hybrid"/>
</dbReference>
<dbReference type="GO" id="GO:0032259">
    <property type="term" value="P:methylation"/>
    <property type="evidence" value="ECO:0007669"/>
    <property type="project" value="UniProtKB-KW"/>
</dbReference>
<accession>A0A154PLK6</accession>
<feature type="non-terminal residue" evidence="1">
    <location>
        <position position="1"/>
    </location>
</feature>
<keyword evidence="2" id="KW-1185">Reference proteome</keyword>
<evidence type="ECO:0000313" key="2">
    <source>
        <dbReference type="Proteomes" id="UP000076502"/>
    </source>
</evidence>
<proteinExistence type="predicted"/>
<dbReference type="PANTHER" id="PTHR46060">
    <property type="entry name" value="MARINER MOS1 TRANSPOSASE-LIKE PROTEIN"/>
    <property type="match status" value="1"/>
</dbReference>